<evidence type="ECO:0000313" key="4">
    <source>
        <dbReference type="Proteomes" id="UP000502665"/>
    </source>
</evidence>
<feature type="domain" description="Tyr recombinase" evidence="2">
    <location>
        <begin position="7"/>
        <end position="195"/>
    </location>
</feature>
<name>A0A6M4WXK6_9ACTN</name>
<dbReference type="CDD" id="cd00397">
    <property type="entry name" value="DNA_BRE_C"/>
    <property type="match status" value="1"/>
</dbReference>
<dbReference type="Gene3D" id="1.10.443.10">
    <property type="entry name" value="Intergrase catalytic core"/>
    <property type="match status" value="1"/>
</dbReference>
<dbReference type="EMBL" id="CP049838">
    <property type="protein sequence ID" value="QJT04652.1"/>
    <property type="molecule type" value="Genomic_DNA"/>
</dbReference>
<dbReference type="GO" id="GO:0006310">
    <property type="term" value="P:DNA recombination"/>
    <property type="evidence" value="ECO:0007669"/>
    <property type="project" value="UniProtKB-KW"/>
</dbReference>
<protein>
    <submittedName>
        <fullName evidence="3">Site-specific integrase</fullName>
    </submittedName>
</protein>
<dbReference type="SUPFAM" id="SSF56349">
    <property type="entry name" value="DNA breaking-rejoining enzymes"/>
    <property type="match status" value="1"/>
</dbReference>
<sequence>MSVDVMDEEWLLSVEQVRSLLEWIRGHAGADRSVYAFMLTVAEQALRPGEARALRVRDVMLPEGDGGQLTARHRGVAREIPLQPRFVEFLRHWIDEAGLREGDLLFPGRRGGPLSASVYQQVWEQAQEAVLPRDERFSWRLGEPISILRESCLVEWLRMGISSFAVAELAGVTPDWLALRYPHCFRREDADIDWDRLAKAMALPELKR</sequence>
<keyword evidence="4" id="KW-1185">Reference proteome</keyword>
<reference evidence="3" key="1">
    <citation type="submission" date="2020-03" db="EMBL/GenBank/DDBJ databases">
        <title>Molecular networking-based the target discovery of potent antiproliferative macrolactams: 5/6/7/16 polycyclic ansamycins and glycosylated trienomycin from Streptomyces cacaoi subsp. asoensis.</title>
        <authorList>
            <person name="Liu L.-L."/>
        </authorList>
    </citation>
    <scope>NUCLEOTIDE SEQUENCE [LARGE SCALE GENOMIC DNA]</scope>
    <source>
        <strain evidence="3">H2S5</strain>
    </source>
</reference>
<organism evidence="3 4">
    <name type="scientific">Streptomyces asoensis</name>
    <dbReference type="NCBI Taxonomy" id="249586"/>
    <lineage>
        <taxon>Bacteria</taxon>
        <taxon>Bacillati</taxon>
        <taxon>Actinomycetota</taxon>
        <taxon>Actinomycetes</taxon>
        <taxon>Kitasatosporales</taxon>
        <taxon>Streptomycetaceae</taxon>
        <taxon>Streptomyces</taxon>
    </lineage>
</organism>
<dbReference type="InterPro" id="IPR002104">
    <property type="entry name" value="Integrase_catalytic"/>
</dbReference>
<dbReference type="GO" id="GO:0003677">
    <property type="term" value="F:DNA binding"/>
    <property type="evidence" value="ECO:0007669"/>
    <property type="project" value="InterPro"/>
</dbReference>
<dbReference type="Pfam" id="PF00589">
    <property type="entry name" value="Phage_integrase"/>
    <property type="match status" value="1"/>
</dbReference>
<dbReference type="PROSITE" id="PS51898">
    <property type="entry name" value="TYR_RECOMBINASE"/>
    <property type="match status" value="1"/>
</dbReference>
<dbReference type="RefSeq" id="WP_171399980.1">
    <property type="nucleotide sequence ID" value="NZ_CP049838.1"/>
</dbReference>
<dbReference type="Proteomes" id="UP000502665">
    <property type="component" value="Chromosome"/>
</dbReference>
<dbReference type="AlphaFoldDB" id="A0A6M4WXK6"/>
<evidence type="ECO:0000313" key="3">
    <source>
        <dbReference type="EMBL" id="QJT04652.1"/>
    </source>
</evidence>
<dbReference type="InterPro" id="IPR013762">
    <property type="entry name" value="Integrase-like_cat_sf"/>
</dbReference>
<accession>A0A6M4WXK6</accession>
<evidence type="ECO:0000259" key="2">
    <source>
        <dbReference type="PROSITE" id="PS51898"/>
    </source>
</evidence>
<gene>
    <name evidence="3" type="ORF">G9272_33725</name>
</gene>
<dbReference type="InterPro" id="IPR011010">
    <property type="entry name" value="DNA_brk_join_enz"/>
</dbReference>
<proteinExistence type="predicted"/>
<dbReference type="GO" id="GO:0015074">
    <property type="term" value="P:DNA integration"/>
    <property type="evidence" value="ECO:0007669"/>
    <property type="project" value="InterPro"/>
</dbReference>
<evidence type="ECO:0000256" key="1">
    <source>
        <dbReference type="ARBA" id="ARBA00023172"/>
    </source>
</evidence>
<keyword evidence="1" id="KW-0233">DNA recombination</keyword>